<dbReference type="PANTHER" id="PTHR15184">
    <property type="entry name" value="ATP SYNTHASE"/>
    <property type="match status" value="1"/>
</dbReference>
<keyword evidence="12" id="KW-0066">ATP synthesis</keyword>
<dbReference type="InterPro" id="IPR000194">
    <property type="entry name" value="ATPase_F1/V1/A1_a/bsu_nucl-bd"/>
</dbReference>
<comment type="catalytic activity">
    <reaction evidence="16">
        <text>ATP + H2O + 4 H(+)(in) = ADP + phosphate + 5 H(+)(out)</text>
        <dbReference type="Rhea" id="RHEA:57720"/>
        <dbReference type="ChEBI" id="CHEBI:15377"/>
        <dbReference type="ChEBI" id="CHEBI:15378"/>
        <dbReference type="ChEBI" id="CHEBI:30616"/>
        <dbReference type="ChEBI" id="CHEBI:43474"/>
        <dbReference type="ChEBI" id="CHEBI:456216"/>
        <dbReference type="EC" id="7.1.2.2"/>
    </reaction>
</comment>
<keyword evidence="10" id="KW-0472">Membrane</keyword>
<dbReference type="GO" id="GO:0005524">
    <property type="term" value="F:ATP binding"/>
    <property type="evidence" value="ECO:0007669"/>
    <property type="project" value="UniProtKB-KW"/>
</dbReference>
<dbReference type="PANTHER" id="PTHR15184:SF71">
    <property type="entry name" value="ATP SYNTHASE SUBUNIT BETA, MITOCHONDRIAL"/>
    <property type="match status" value="1"/>
</dbReference>
<dbReference type="InterPro" id="IPR050053">
    <property type="entry name" value="ATPase_alpha/beta_chains"/>
</dbReference>
<evidence type="ECO:0000256" key="16">
    <source>
        <dbReference type="ARBA" id="ARBA00048383"/>
    </source>
</evidence>
<comment type="similarity">
    <text evidence="2">Belongs to the ATPase alpha/beta chains family.</text>
</comment>
<name>A0A830BRF4_9LAMI</name>
<evidence type="ECO:0000256" key="5">
    <source>
        <dbReference type="ARBA" id="ARBA00022741"/>
    </source>
</evidence>
<evidence type="ECO:0000313" key="18">
    <source>
        <dbReference type="EMBL" id="GFP87518.1"/>
    </source>
</evidence>
<keyword evidence="8" id="KW-1278">Translocase</keyword>
<comment type="caution">
    <text evidence="18">The sequence shown here is derived from an EMBL/GenBank/DDBJ whole genome shotgun (WGS) entry which is preliminary data.</text>
</comment>
<keyword evidence="19" id="KW-1185">Reference proteome</keyword>
<reference evidence="18" key="1">
    <citation type="submission" date="2020-07" db="EMBL/GenBank/DDBJ databases">
        <title>Ethylene signaling mediates host invasion by parasitic plants.</title>
        <authorList>
            <person name="Yoshida S."/>
        </authorList>
    </citation>
    <scope>NUCLEOTIDE SEQUENCE</scope>
    <source>
        <strain evidence="18">Okayama</strain>
    </source>
</reference>
<keyword evidence="4" id="KW-0813">Transport</keyword>
<evidence type="ECO:0000256" key="7">
    <source>
        <dbReference type="ARBA" id="ARBA00022840"/>
    </source>
</evidence>
<proteinExistence type="inferred from homology"/>
<sequence length="71" mass="7949">VRYKLSIFETGIKVVDLLAPYRRGGKNRTIRGAGFGKTVLIMELINNISKAHGSVFVFSEVGERTHEENDL</sequence>
<organism evidence="18 19">
    <name type="scientific">Phtheirospermum japonicum</name>
    <dbReference type="NCBI Taxonomy" id="374723"/>
    <lineage>
        <taxon>Eukaryota</taxon>
        <taxon>Viridiplantae</taxon>
        <taxon>Streptophyta</taxon>
        <taxon>Embryophyta</taxon>
        <taxon>Tracheophyta</taxon>
        <taxon>Spermatophyta</taxon>
        <taxon>Magnoliopsida</taxon>
        <taxon>eudicotyledons</taxon>
        <taxon>Gunneridae</taxon>
        <taxon>Pentapetalae</taxon>
        <taxon>asterids</taxon>
        <taxon>lamiids</taxon>
        <taxon>Lamiales</taxon>
        <taxon>Orobanchaceae</taxon>
        <taxon>Orobanchaceae incertae sedis</taxon>
        <taxon>Phtheirospermum</taxon>
    </lineage>
</organism>
<comment type="subcellular location">
    <subcellularLocation>
        <location evidence="1">Membrane</location>
    </subcellularLocation>
</comment>
<accession>A0A830BRF4</accession>
<protein>
    <recommendedName>
        <fullName evidence="3">H(+)-transporting two-sector ATPase</fullName>
        <ecNumber evidence="3">7.1.2.2</ecNumber>
    </recommendedName>
    <alternativeName>
        <fullName evidence="15">ATP synthase F1 sector subunit beta</fullName>
    </alternativeName>
    <alternativeName>
        <fullName evidence="14">F-ATPase subunit beta</fullName>
    </alternativeName>
</protein>
<evidence type="ECO:0000256" key="3">
    <source>
        <dbReference type="ARBA" id="ARBA00012473"/>
    </source>
</evidence>
<evidence type="ECO:0000256" key="14">
    <source>
        <dbReference type="ARBA" id="ARBA00042624"/>
    </source>
</evidence>
<feature type="non-terminal residue" evidence="18">
    <location>
        <position position="1"/>
    </location>
</feature>
<keyword evidence="9" id="KW-0406">Ion transport</keyword>
<keyword evidence="11" id="KW-0139">CF(1)</keyword>
<evidence type="ECO:0000256" key="4">
    <source>
        <dbReference type="ARBA" id="ARBA00022448"/>
    </source>
</evidence>
<dbReference type="Proteomes" id="UP000653305">
    <property type="component" value="Unassembled WGS sequence"/>
</dbReference>
<dbReference type="EMBL" id="BMAC01000146">
    <property type="protein sequence ID" value="GFP87518.1"/>
    <property type="molecule type" value="Genomic_DNA"/>
</dbReference>
<evidence type="ECO:0000256" key="10">
    <source>
        <dbReference type="ARBA" id="ARBA00023136"/>
    </source>
</evidence>
<evidence type="ECO:0000259" key="17">
    <source>
        <dbReference type="Pfam" id="PF00006"/>
    </source>
</evidence>
<evidence type="ECO:0000256" key="15">
    <source>
        <dbReference type="ARBA" id="ARBA00042742"/>
    </source>
</evidence>
<keyword evidence="6" id="KW-0375">Hydrogen ion transport</keyword>
<keyword evidence="5" id="KW-0547">Nucleotide-binding</keyword>
<evidence type="ECO:0000256" key="2">
    <source>
        <dbReference type="ARBA" id="ARBA00008936"/>
    </source>
</evidence>
<evidence type="ECO:0000256" key="8">
    <source>
        <dbReference type="ARBA" id="ARBA00022967"/>
    </source>
</evidence>
<keyword evidence="7" id="KW-0067">ATP-binding</keyword>
<evidence type="ECO:0000256" key="1">
    <source>
        <dbReference type="ARBA" id="ARBA00004370"/>
    </source>
</evidence>
<evidence type="ECO:0000256" key="13">
    <source>
        <dbReference type="ARBA" id="ARBA00037290"/>
    </source>
</evidence>
<gene>
    <name evidence="18" type="ORF">PHJA_000895500</name>
</gene>
<evidence type="ECO:0000313" key="19">
    <source>
        <dbReference type="Proteomes" id="UP000653305"/>
    </source>
</evidence>
<dbReference type="Gene3D" id="3.40.50.300">
    <property type="entry name" value="P-loop containing nucleotide triphosphate hydrolases"/>
    <property type="match status" value="1"/>
</dbReference>
<dbReference type="OrthoDB" id="14523at2759"/>
<comment type="function">
    <text evidence="13">Produces ATP from ADP in the presence of a proton gradient across the membrane. The catalytic sites are hosted primarily by the beta subunits.</text>
</comment>
<dbReference type="Pfam" id="PF00006">
    <property type="entry name" value="ATP-synt_ab"/>
    <property type="match status" value="1"/>
</dbReference>
<evidence type="ECO:0000256" key="9">
    <source>
        <dbReference type="ARBA" id="ARBA00023065"/>
    </source>
</evidence>
<dbReference type="GO" id="GO:0045259">
    <property type="term" value="C:proton-transporting ATP synthase complex"/>
    <property type="evidence" value="ECO:0007669"/>
    <property type="project" value="UniProtKB-KW"/>
</dbReference>
<dbReference type="GO" id="GO:0042776">
    <property type="term" value="P:proton motive force-driven mitochondrial ATP synthesis"/>
    <property type="evidence" value="ECO:0007669"/>
    <property type="project" value="TreeGrafter"/>
</dbReference>
<evidence type="ECO:0000256" key="12">
    <source>
        <dbReference type="ARBA" id="ARBA00023310"/>
    </source>
</evidence>
<dbReference type="GO" id="GO:0009535">
    <property type="term" value="C:chloroplast thylakoid membrane"/>
    <property type="evidence" value="ECO:0007669"/>
    <property type="project" value="TreeGrafter"/>
</dbReference>
<evidence type="ECO:0000256" key="6">
    <source>
        <dbReference type="ARBA" id="ARBA00022781"/>
    </source>
</evidence>
<dbReference type="GO" id="GO:0046933">
    <property type="term" value="F:proton-transporting ATP synthase activity, rotational mechanism"/>
    <property type="evidence" value="ECO:0007669"/>
    <property type="project" value="TreeGrafter"/>
</dbReference>
<dbReference type="InterPro" id="IPR027417">
    <property type="entry name" value="P-loop_NTPase"/>
</dbReference>
<feature type="domain" description="ATPase F1/V1/A1 complex alpha/beta subunit nucleotide-binding" evidence="17">
    <location>
        <begin position="11"/>
        <end position="69"/>
    </location>
</feature>
<dbReference type="GO" id="GO:0005739">
    <property type="term" value="C:mitochondrion"/>
    <property type="evidence" value="ECO:0007669"/>
    <property type="project" value="GOC"/>
</dbReference>
<dbReference type="AlphaFoldDB" id="A0A830BRF4"/>
<dbReference type="EC" id="7.1.2.2" evidence="3"/>
<evidence type="ECO:0000256" key="11">
    <source>
        <dbReference type="ARBA" id="ARBA00023196"/>
    </source>
</evidence>
<dbReference type="SUPFAM" id="SSF52540">
    <property type="entry name" value="P-loop containing nucleoside triphosphate hydrolases"/>
    <property type="match status" value="1"/>
</dbReference>